<organism evidence="1 2">
    <name type="scientific">Neofusicoccum parvum</name>
    <dbReference type="NCBI Taxonomy" id="310453"/>
    <lineage>
        <taxon>Eukaryota</taxon>
        <taxon>Fungi</taxon>
        <taxon>Dikarya</taxon>
        <taxon>Ascomycota</taxon>
        <taxon>Pezizomycotina</taxon>
        <taxon>Dothideomycetes</taxon>
        <taxon>Dothideomycetes incertae sedis</taxon>
        <taxon>Botryosphaeriales</taxon>
        <taxon>Botryosphaeriaceae</taxon>
        <taxon>Neofusicoccum</taxon>
    </lineage>
</organism>
<comment type="caution">
    <text evidence="1">The sequence shown here is derived from an EMBL/GenBank/DDBJ whole genome shotgun (WGS) entry which is preliminary data.</text>
</comment>
<reference evidence="1" key="1">
    <citation type="submission" date="2024-09" db="EMBL/GenBank/DDBJ databases">
        <title>Draft Genome Sequences of Neofusicoccum parvum.</title>
        <authorList>
            <person name="Ashida A."/>
            <person name="Camagna M."/>
            <person name="Tanaka A."/>
            <person name="Takemoto D."/>
        </authorList>
    </citation>
    <scope>NUCLEOTIDE SEQUENCE</scope>
    <source>
        <strain evidence="1">PPO83</strain>
    </source>
</reference>
<protein>
    <submittedName>
        <fullName evidence="1">Uncharacterized protein</fullName>
    </submittedName>
</protein>
<gene>
    <name evidence="1" type="primary">g5606</name>
    <name evidence="1" type="ORF">NpPPO83_00005606</name>
</gene>
<name>A0ACB5SBU0_9PEZI</name>
<sequence length="367" mass="39895">MSSPGSKIILTGATGYVGGTVLDQLIKNTALSLVDLTFDVLVRAAKIAQKLKDAYGAHLNPIQWKGLDDVRSIAITASNYDIIVNTGSGFMPAGARAFVDGWPAASIQAALYHGSFTSVDVQIFPTGQSRSRPTLAVNSTMPTRKTSSALSRARTNETHTPSGPLKSRCSLAPRRRAYRPSVSRPLVIFGEGTGLFNRAGIVVPLAVRYVAQHGHGYKLNETSDFDWVHVLDLTDLYVLIVRAILEREDRGVVYIPSGKKGIIFPAVARVLNFEIQQLALDAAFKAGVLPREDTSKKKEIRQESLATIADELCAGQTAIAERGLAGHKVLKGTMAKKLLGEAQRDWTAHGGKILQMSWLHWERAREV</sequence>
<evidence type="ECO:0000313" key="2">
    <source>
        <dbReference type="Proteomes" id="UP001165186"/>
    </source>
</evidence>
<accession>A0ACB5SBU0</accession>
<proteinExistence type="predicted"/>
<dbReference type="EMBL" id="BSXG01000067">
    <property type="protein sequence ID" value="GME34238.1"/>
    <property type="molecule type" value="Genomic_DNA"/>
</dbReference>
<keyword evidence="2" id="KW-1185">Reference proteome</keyword>
<evidence type="ECO:0000313" key="1">
    <source>
        <dbReference type="EMBL" id="GME34238.1"/>
    </source>
</evidence>
<dbReference type="Proteomes" id="UP001165186">
    <property type="component" value="Unassembled WGS sequence"/>
</dbReference>